<dbReference type="InterPro" id="IPR016897">
    <property type="entry name" value="SKP1"/>
</dbReference>
<evidence type="ECO:0000313" key="6">
    <source>
        <dbReference type="EMBL" id="KAK9766777.1"/>
    </source>
</evidence>
<dbReference type="InterPro" id="IPR016072">
    <property type="entry name" value="Skp1_comp_dimer"/>
</dbReference>
<dbReference type="SUPFAM" id="SSF81382">
    <property type="entry name" value="Skp1 dimerisation domain-like"/>
    <property type="match status" value="1"/>
</dbReference>
<dbReference type="InterPro" id="IPR016073">
    <property type="entry name" value="Skp1_comp_POZ"/>
</dbReference>
<organism evidence="6 7">
    <name type="scientific">Basidiobolus ranarum</name>
    <dbReference type="NCBI Taxonomy" id="34480"/>
    <lineage>
        <taxon>Eukaryota</taxon>
        <taxon>Fungi</taxon>
        <taxon>Fungi incertae sedis</taxon>
        <taxon>Zoopagomycota</taxon>
        <taxon>Entomophthoromycotina</taxon>
        <taxon>Basidiobolomycetes</taxon>
        <taxon>Basidiobolales</taxon>
        <taxon>Basidiobolaceae</taxon>
        <taxon>Basidiobolus</taxon>
    </lineage>
</organism>
<accession>A0ABR2WZ69</accession>
<dbReference type="InterPro" id="IPR011333">
    <property type="entry name" value="SKP1/BTB/POZ_sf"/>
</dbReference>
<evidence type="ECO:0000259" key="5">
    <source>
        <dbReference type="Pfam" id="PF03931"/>
    </source>
</evidence>
<reference evidence="6 7" key="1">
    <citation type="submission" date="2023-04" db="EMBL/GenBank/DDBJ databases">
        <title>Genome of Basidiobolus ranarum AG-B5.</title>
        <authorList>
            <person name="Stajich J.E."/>
            <person name="Carter-House D."/>
            <person name="Gryganskyi A."/>
        </authorList>
    </citation>
    <scope>NUCLEOTIDE SEQUENCE [LARGE SCALE GENOMIC DNA]</scope>
    <source>
        <strain evidence="6 7">AG-B5</strain>
    </source>
</reference>
<dbReference type="CDD" id="cd18322">
    <property type="entry name" value="BTB_POZ_SKP1"/>
    <property type="match status" value="1"/>
</dbReference>
<dbReference type="SMART" id="SM00512">
    <property type="entry name" value="Skp1"/>
    <property type="match status" value="1"/>
</dbReference>
<feature type="domain" description="SKP1 component dimerisation" evidence="4">
    <location>
        <begin position="106"/>
        <end position="153"/>
    </location>
</feature>
<evidence type="ECO:0000259" key="4">
    <source>
        <dbReference type="Pfam" id="PF01466"/>
    </source>
</evidence>
<gene>
    <name evidence="6" type="ORF">K7432_003883</name>
</gene>
<comment type="subunit">
    <text evidence="3">Component of the SCF (SKP1-CUL1-F-box protein) E3 ubiquitin ligase complexes.</text>
</comment>
<keyword evidence="2 3" id="KW-0833">Ubl conjugation pathway</keyword>
<feature type="domain" description="SKP1 component POZ" evidence="5">
    <location>
        <begin position="1"/>
        <end position="61"/>
    </location>
</feature>
<protein>
    <recommendedName>
        <fullName evidence="3">E3 ubiquitin ligase complex SCF subunit</fullName>
    </recommendedName>
</protein>
<proteinExistence type="inferred from homology"/>
<sequence length="155" mass="17689">MVILKSSDSQLFRVDKEVAKHSLLIGNMLEDIGEIEQPIPLPNVTGEVLKKVLEFCEYHKNDVCEEITEWEDTGVSEIDDWDREFAAVDSELLFAIVMAANYLDIKSLLEVGCKTVANVIKGKTPEQIREIFKLEDDLTEEEKEQIKKENAWAMS</sequence>
<dbReference type="PANTHER" id="PTHR11165">
    <property type="entry name" value="SKP1"/>
    <property type="match status" value="1"/>
</dbReference>
<comment type="caution">
    <text evidence="6">The sequence shown here is derived from an EMBL/GenBank/DDBJ whole genome shotgun (WGS) entry which is preliminary data.</text>
</comment>
<comment type="similarity">
    <text evidence="1 3">Belongs to the SKP1 family.</text>
</comment>
<dbReference type="EMBL" id="JASJQH010000125">
    <property type="protein sequence ID" value="KAK9766777.1"/>
    <property type="molecule type" value="Genomic_DNA"/>
</dbReference>
<keyword evidence="7" id="KW-1185">Reference proteome</keyword>
<dbReference type="InterPro" id="IPR001232">
    <property type="entry name" value="SKP1-like"/>
</dbReference>
<evidence type="ECO:0000313" key="7">
    <source>
        <dbReference type="Proteomes" id="UP001479436"/>
    </source>
</evidence>
<dbReference type="SUPFAM" id="SSF54695">
    <property type="entry name" value="POZ domain"/>
    <property type="match status" value="1"/>
</dbReference>
<dbReference type="Pfam" id="PF01466">
    <property type="entry name" value="Skp1"/>
    <property type="match status" value="1"/>
</dbReference>
<comment type="function">
    <text evidence="3">Essential component of the SCF (SKP1-CUL1-F-box protein) E3 ubiquitin ligase complexes, which mediate the ubiquitination and subsequent proteasomal degradation of target proteins.</text>
</comment>
<evidence type="ECO:0000256" key="3">
    <source>
        <dbReference type="PIRNR" id="PIRNR028729"/>
    </source>
</evidence>
<dbReference type="Proteomes" id="UP001479436">
    <property type="component" value="Unassembled WGS sequence"/>
</dbReference>
<dbReference type="PIRSF" id="PIRSF028729">
    <property type="entry name" value="E3_ubiquit_lig_SCF_Skp"/>
    <property type="match status" value="1"/>
</dbReference>
<evidence type="ECO:0000256" key="2">
    <source>
        <dbReference type="ARBA" id="ARBA00022786"/>
    </source>
</evidence>
<dbReference type="InterPro" id="IPR036296">
    <property type="entry name" value="SKP1-like_dim_sf"/>
</dbReference>
<dbReference type="Gene3D" id="3.30.710.10">
    <property type="entry name" value="Potassium Channel Kv1.1, Chain A"/>
    <property type="match status" value="1"/>
</dbReference>
<comment type="pathway">
    <text evidence="3">Protein modification; protein ubiquitination.</text>
</comment>
<name>A0ABR2WZ69_9FUNG</name>
<dbReference type="Pfam" id="PF03931">
    <property type="entry name" value="Skp1_POZ"/>
    <property type="match status" value="1"/>
</dbReference>
<evidence type="ECO:0000256" key="1">
    <source>
        <dbReference type="ARBA" id="ARBA00009993"/>
    </source>
</evidence>